<dbReference type="OrthoDB" id="1745472at2759"/>
<evidence type="ECO:0008006" key="3">
    <source>
        <dbReference type="Google" id="ProtNLM"/>
    </source>
</evidence>
<organism evidence="1 2">
    <name type="scientific">Puccinia sorghi</name>
    <dbReference type="NCBI Taxonomy" id="27349"/>
    <lineage>
        <taxon>Eukaryota</taxon>
        <taxon>Fungi</taxon>
        <taxon>Dikarya</taxon>
        <taxon>Basidiomycota</taxon>
        <taxon>Pucciniomycotina</taxon>
        <taxon>Pucciniomycetes</taxon>
        <taxon>Pucciniales</taxon>
        <taxon>Pucciniaceae</taxon>
        <taxon>Puccinia</taxon>
    </lineage>
</organism>
<dbReference type="AlphaFoldDB" id="A0A0L6VGV9"/>
<dbReference type="Proteomes" id="UP000037035">
    <property type="component" value="Unassembled WGS sequence"/>
</dbReference>
<proteinExistence type="predicted"/>
<feature type="non-terminal residue" evidence="1">
    <location>
        <position position="1"/>
    </location>
</feature>
<accession>A0A0L6VGV9</accession>
<keyword evidence="2" id="KW-1185">Reference proteome</keyword>
<evidence type="ECO:0000313" key="1">
    <source>
        <dbReference type="EMBL" id="KNZ60011.1"/>
    </source>
</evidence>
<comment type="caution">
    <text evidence="1">The sequence shown here is derived from an EMBL/GenBank/DDBJ whole genome shotgun (WGS) entry which is preliminary data.</text>
</comment>
<reference evidence="1 2" key="1">
    <citation type="submission" date="2015-08" db="EMBL/GenBank/DDBJ databases">
        <title>Next Generation Sequencing and Analysis of the Genome of Puccinia sorghi L Schw, the Causal Agent of Maize Common Rust.</title>
        <authorList>
            <person name="Rochi L."/>
            <person name="Burguener G."/>
            <person name="Darino M."/>
            <person name="Turjanski A."/>
            <person name="Kreff E."/>
            <person name="Dieguez M.J."/>
            <person name="Sacco F."/>
        </authorList>
    </citation>
    <scope>NUCLEOTIDE SEQUENCE [LARGE SCALE GENOMIC DNA]</scope>
    <source>
        <strain evidence="1 2">RO10H11247</strain>
    </source>
</reference>
<name>A0A0L6VGV9_9BASI</name>
<dbReference type="VEuPathDB" id="FungiDB:VP01_1626g3"/>
<evidence type="ECO:0000313" key="2">
    <source>
        <dbReference type="Proteomes" id="UP000037035"/>
    </source>
</evidence>
<protein>
    <recommendedName>
        <fullName evidence="3">Retrotransposon gag domain-containing protein</fullName>
    </recommendedName>
</protein>
<gene>
    <name evidence="1" type="ORF">VP01_1626g3</name>
</gene>
<sequence length="74" mass="8510">EVVFSEFIDDFKSSFLDHNCRHHAEVALSKLCQTRTVVGYTQDFNLNARTIGWPNGPLMTTLNSPPSRQCKRWP</sequence>
<dbReference type="EMBL" id="LAVV01006422">
    <property type="protein sequence ID" value="KNZ60011.1"/>
    <property type="molecule type" value="Genomic_DNA"/>
</dbReference>